<dbReference type="SUPFAM" id="SSF140566">
    <property type="entry name" value="FlgN-like"/>
    <property type="match status" value="1"/>
</dbReference>
<protein>
    <submittedName>
        <fullName evidence="2">Flagellar export chaperone FlgN</fullName>
    </submittedName>
</protein>
<keyword evidence="2" id="KW-0966">Cell projection</keyword>
<evidence type="ECO:0000313" key="2">
    <source>
        <dbReference type="EMBL" id="MBD7957447.1"/>
    </source>
</evidence>
<keyword evidence="1" id="KW-1005">Bacterial flagellum biogenesis</keyword>
<reference evidence="2 3" key="1">
    <citation type="submission" date="2020-08" db="EMBL/GenBank/DDBJ databases">
        <title>A Genomic Blueprint of the Chicken Gut Microbiome.</title>
        <authorList>
            <person name="Gilroy R."/>
            <person name="Ravi A."/>
            <person name="Getino M."/>
            <person name="Pursley I."/>
            <person name="Horton D.L."/>
            <person name="Alikhan N.-F."/>
            <person name="Baker D."/>
            <person name="Gharbi K."/>
            <person name="Hall N."/>
            <person name="Watson M."/>
            <person name="Adriaenssens E.M."/>
            <person name="Foster-Nyarko E."/>
            <person name="Jarju S."/>
            <person name="Secka A."/>
            <person name="Antonio M."/>
            <person name="Oren A."/>
            <person name="Chaudhuri R."/>
            <person name="La Ragione R.M."/>
            <person name="Hildebrand F."/>
            <person name="Pallen M.J."/>
        </authorList>
    </citation>
    <scope>NUCLEOTIDE SEQUENCE [LARGE SCALE GENOMIC DNA]</scope>
    <source>
        <strain evidence="2 3">Sa4CUA7</strain>
    </source>
</reference>
<dbReference type="RefSeq" id="WP_191718651.1">
    <property type="nucleotide sequence ID" value="NZ_JACSQP010000004.1"/>
</dbReference>
<keyword evidence="3" id="KW-1185">Reference proteome</keyword>
<proteinExistence type="predicted"/>
<keyword evidence="2" id="KW-0282">Flagellum</keyword>
<dbReference type="Gene3D" id="1.20.58.300">
    <property type="entry name" value="FlgN-like"/>
    <property type="match status" value="1"/>
</dbReference>
<gene>
    <name evidence="2" type="primary">flgN</name>
    <name evidence="2" type="ORF">H9651_07330</name>
</gene>
<evidence type="ECO:0000313" key="3">
    <source>
        <dbReference type="Proteomes" id="UP000648352"/>
    </source>
</evidence>
<name>A0ABR8S1U6_9MICO</name>
<dbReference type="EMBL" id="JACSQP010000004">
    <property type="protein sequence ID" value="MBD7957447.1"/>
    <property type="molecule type" value="Genomic_DNA"/>
</dbReference>
<organism evidence="2 3">
    <name type="scientific">Microbacterium pullorum</name>
    <dbReference type="NCBI Taxonomy" id="2762236"/>
    <lineage>
        <taxon>Bacteria</taxon>
        <taxon>Bacillati</taxon>
        <taxon>Actinomycetota</taxon>
        <taxon>Actinomycetes</taxon>
        <taxon>Micrococcales</taxon>
        <taxon>Microbacteriaceae</taxon>
        <taxon>Microbacterium</taxon>
    </lineage>
</organism>
<dbReference type="GO" id="GO:0016787">
    <property type="term" value="F:hydrolase activity"/>
    <property type="evidence" value="ECO:0007669"/>
    <property type="project" value="UniProtKB-KW"/>
</dbReference>
<dbReference type="InterPro" id="IPR036679">
    <property type="entry name" value="FlgN-like_sf"/>
</dbReference>
<dbReference type="Proteomes" id="UP000648352">
    <property type="component" value="Unassembled WGS sequence"/>
</dbReference>
<evidence type="ECO:0000256" key="1">
    <source>
        <dbReference type="ARBA" id="ARBA00022795"/>
    </source>
</evidence>
<accession>A0ABR8S1U6</accession>
<dbReference type="Pfam" id="PF05130">
    <property type="entry name" value="FlgN"/>
    <property type="match status" value="1"/>
</dbReference>
<dbReference type="InterPro" id="IPR007809">
    <property type="entry name" value="FlgN-like"/>
</dbReference>
<sequence length="160" mass="17899">MGANELSMQLWRERELLEFLLFKLEEQRLLLGAGSMRWIHYATREVEQVLEQLRTSGLGRDVEVAAVAADWGVPEATTLSQLIAAAPTDAWREVFAEHRTALTTRMSEVAQLKDSSEAYLRAAVRTVEETLAGLAASTGEYTTQGERAREDTARLIDTEM</sequence>
<keyword evidence="2" id="KW-0969">Cilium</keyword>
<comment type="caution">
    <text evidence="2">The sequence shown here is derived from an EMBL/GenBank/DDBJ whole genome shotgun (WGS) entry which is preliminary data.</text>
</comment>
<keyword evidence="2" id="KW-0378">Hydrolase</keyword>